<dbReference type="Proteomes" id="UP000276215">
    <property type="component" value="Unassembled WGS sequence"/>
</dbReference>
<dbReference type="EMBL" id="ML120374">
    <property type="protein sequence ID" value="RPB01369.1"/>
    <property type="molecule type" value="Genomic_DNA"/>
</dbReference>
<name>A0A3N4JWH9_9PEZI</name>
<accession>A0A3N4JWH9</accession>
<feature type="non-terminal residue" evidence="1">
    <location>
        <position position="1"/>
    </location>
</feature>
<proteinExistence type="predicted"/>
<reference evidence="1 2" key="1">
    <citation type="journal article" date="2018" name="Nat. Ecol. Evol.">
        <title>Pezizomycetes genomes reveal the molecular basis of ectomycorrhizal truffle lifestyle.</title>
        <authorList>
            <person name="Murat C."/>
            <person name="Payen T."/>
            <person name="Noel B."/>
            <person name="Kuo A."/>
            <person name="Morin E."/>
            <person name="Chen J."/>
            <person name="Kohler A."/>
            <person name="Krizsan K."/>
            <person name="Balestrini R."/>
            <person name="Da Silva C."/>
            <person name="Montanini B."/>
            <person name="Hainaut M."/>
            <person name="Levati E."/>
            <person name="Barry K.W."/>
            <person name="Belfiori B."/>
            <person name="Cichocki N."/>
            <person name="Clum A."/>
            <person name="Dockter R.B."/>
            <person name="Fauchery L."/>
            <person name="Guy J."/>
            <person name="Iotti M."/>
            <person name="Le Tacon F."/>
            <person name="Lindquist E.A."/>
            <person name="Lipzen A."/>
            <person name="Malagnac F."/>
            <person name="Mello A."/>
            <person name="Molinier V."/>
            <person name="Miyauchi S."/>
            <person name="Poulain J."/>
            <person name="Riccioni C."/>
            <person name="Rubini A."/>
            <person name="Sitrit Y."/>
            <person name="Splivallo R."/>
            <person name="Traeger S."/>
            <person name="Wang M."/>
            <person name="Zifcakova L."/>
            <person name="Wipf D."/>
            <person name="Zambonelli A."/>
            <person name="Paolocci F."/>
            <person name="Nowrousian M."/>
            <person name="Ottonello S."/>
            <person name="Baldrian P."/>
            <person name="Spatafora J.W."/>
            <person name="Henrissat B."/>
            <person name="Nagy L.G."/>
            <person name="Aury J.M."/>
            <person name="Wincker P."/>
            <person name="Grigoriev I.V."/>
            <person name="Bonfante P."/>
            <person name="Martin F.M."/>
        </authorList>
    </citation>
    <scope>NUCLEOTIDE SEQUENCE [LARGE SCALE GENOMIC DNA]</scope>
    <source>
        <strain evidence="1 2">120613-1</strain>
    </source>
</reference>
<sequence length="189" mass="21252">ATGLRQDEIWHKVIIHGIPTTIPSTPEGFNTVKTEIQEFNPGLHLPHPPRWLTTETQWRDKATSAMVITLVGKDATEKVLRSDISLFGRKFKAQHYLSFGSDTQCSRCLAFGHHPTQCTSTIQCAICTQEHPTHLHSCSRSQCPTRGKVCLYTTITCNNCNETHPATSKEYTTYINAQQAAMERRRKAA</sequence>
<organism evidence="1 2">
    <name type="scientific">Choiromyces venosus 120613-1</name>
    <dbReference type="NCBI Taxonomy" id="1336337"/>
    <lineage>
        <taxon>Eukaryota</taxon>
        <taxon>Fungi</taxon>
        <taxon>Dikarya</taxon>
        <taxon>Ascomycota</taxon>
        <taxon>Pezizomycotina</taxon>
        <taxon>Pezizomycetes</taxon>
        <taxon>Pezizales</taxon>
        <taxon>Tuberaceae</taxon>
        <taxon>Choiromyces</taxon>
    </lineage>
</organism>
<protein>
    <submittedName>
        <fullName evidence="1">Uncharacterized protein</fullName>
    </submittedName>
</protein>
<keyword evidence="2" id="KW-1185">Reference proteome</keyword>
<dbReference type="STRING" id="1336337.A0A3N4JWH9"/>
<dbReference type="AlphaFoldDB" id="A0A3N4JWH9"/>
<evidence type="ECO:0000313" key="1">
    <source>
        <dbReference type="EMBL" id="RPB01369.1"/>
    </source>
</evidence>
<gene>
    <name evidence="1" type="ORF">L873DRAFT_1677038</name>
</gene>
<evidence type="ECO:0000313" key="2">
    <source>
        <dbReference type="Proteomes" id="UP000276215"/>
    </source>
</evidence>
<dbReference type="OrthoDB" id="7554073at2759"/>